<evidence type="ECO:0000256" key="1">
    <source>
        <dbReference type="ARBA" id="ARBA00004651"/>
    </source>
</evidence>
<gene>
    <name evidence="10" type="ORF">A2729_02030</name>
</gene>
<feature type="domain" description="ABC3 transporter permease C-terminal" evidence="8">
    <location>
        <begin position="288"/>
        <end position="406"/>
    </location>
</feature>
<dbReference type="AlphaFoldDB" id="A0A1G1XXW1"/>
<dbReference type="InterPro" id="IPR003838">
    <property type="entry name" value="ABC3_permease_C"/>
</dbReference>
<dbReference type="GO" id="GO:0022857">
    <property type="term" value="F:transmembrane transporter activity"/>
    <property type="evidence" value="ECO:0007669"/>
    <property type="project" value="TreeGrafter"/>
</dbReference>
<protein>
    <recommendedName>
        <fullName evidence="12">Multidrug ABC transporter substrate-binding protein</fullName>
    </recommendedName>
</protein>
<evidence type="ECO:0000259" key="8">
    <source>
        <dbReference type="Pfam" id="PF02687"/>
    </source>
</evidence>
<dbReference type="InterPro" id="IPR050250">
    <property type="entry name" value="Macrolide_Exporter_MacB"/>
</dbReference>
<comment type="similarity">
    <text evidence="6">Belongs to the ABC-4 integral membrane protein family.</text>
</comment>
<sequence length="413" mass="44541">MSFLYLLKNSVNSLLAHKMRSFLTMLGMIIGIAAVLIIMSIGASAQDLILGQIRSVGSNLIGILPGASDENGPPATALGITVTTLKFDDALALAKKENVPHALAVAAYVKGTGTISWQNRNVDTSITGTTASYLDVEDTEVEFGRFFSTEEENDYSRVVVLGSQTYDDLFAGQDPIGQTVKIKREQFKVIGVMKERGAVAFQSQDNQIFIPVKTAQKILLGINHLGFIRLRVDDTKNLDESTEAIKATLREQHEINDPTKDDFSVRNVQQALSVLTGVTDALKFFLVAIAAIALIVGGIGIMNIMLVSVNERIREIGLRKALGATSANIQIQFLLETVVIAFGGGLIGTTLGLLLAALVAVVANYLGYTWHFIVTIDSVILASSVSIIIGLIFGLYPARKAAKLDPIEALRYE</sequence>
<dbReference type="Pfam" id="PF02687">
    <property type="entry name" value="FtsX"/>
    <property type="match status" value="1"/>
</dbReference>
<name>A0A1G1XXW1_9BACT</name>
<keyword evidence="2" id="KW-1003">Cell membrane</keyword>
<dbReference type="Proteomes" id="UP000178930">
    <property type="component" value="Unassembled WGS sequence"/>
</dbReference>
<evidence type="ECO:0000256" key="3">
    <source>
        <dbReference type="ARBA" id="ARBA00022692"/>
    </source>
</evidence>
<accession>A0A1G1XXW1</accession>
<dbReference type="Pfam" id="PF12704">
    <property type="entry name" value="MacB_PCD"/>
    <property type="match status" value="1"/>
</dbReference>
<evidence type="ECO:0000256" key="7">
    <source>
        <dbReference type="SAM" id="Phobius"/>
    </source>
</evidence>
<evidence type="ECO:0000313" key="11">
    <source>
        <dbReference type="Proteomes" id="UP000178930"/>
    </source>
</evidence>
<evidence type="ECO:0000259" key="9">
    <source>
        <dbReference type="Pfam" id="PF12704"/>
    </source>
</evidence>
<dbReference type="InterPro" id="IPR025857">
    <property type="entry name" value="MacB_PCD"/>
</dbReference>
<feature type="transmembrane region" description="Helical" evidence="7">
    <location>
        <begin position="21"/>
        <end position="43"/>
    </location>
</feature>
<feature type="transmembrane region" description="Helical" evidence="7">
    <location>
        <begin position="284"/>
        <end position="309"/>
    </location>
</feature>
<comment type="subcellular location">
    <subcellularLocation>
        <location evidence="1">Cell membrane</location>
        <topology evidence="1">Multi-pass membrane protein</topology>
    </subcellularLocation>
</comment>
<reference evidence="10 11" key="1">
    <citation type="journal article" date="2016" name="Nat. Commun.">
        <title>Thousands of microbial genomes shed light on interconnected biogeochemical processes in an aquifer system.</title>
        <authorList>
            <person name="Anantharaman K."/>
            <person name="Brown C.T."/>
            <person name="Hug L.A."/>
            <person name="Sharon I."/>
            <person name="Castelle C.J."/>
            <person name="Probst A.J."/>
            <person name="Thomas B.C."/>
            <person name="Singh A."/>
            <person name="Wilkins M.J."/>
            <person name="Karaoz U."/>
            <person name="Brodie E.L."/>
            <person name="Williams K.H."/>
            <person name="Hubbard S.S."/>
            <person name="Banfield J.F."/>
        </authorList>
    </citation>
    <scope>NUCLEOTIDE SEQUENCE [LARGE SCALE GENOMIC DNA]</scope>
</reference>
<dbReference type="PANTHER" id="PTHR30572:SF4">
    <property type="entry name" value="ABC TRANSPORTER PERMEASE YTRF"/>
    <property type="match status" value="1"/>
</dbReference>
<organism evidence="10 11">
    <name type="scientific">Candidatus Buchananbacteria bacterium RIFCSPHIGHO2_01_FULL_39_14</name>
    <dbReference type="NCBI Taxonomy" id="1797532"/>
    <lineage>
        <taxon>Bacteria</taxon>
        <taxon>Candidatus Buchananiibacteriota</taxon>
    </lineage>
</organism>
<evidence type="ECO:0008006" key="12">
    <source>
        <dbReference type="Google" id="ProtNLM"/>
    </source>
</evidence>
<keyword evidence="5 7" id="KW-0472">Membrane</keyword>
<proteinExistence type="inferred from homology"/>
<dbReference type="PANTHER" id="PTHR30572">
    <property type="entry name" value="MEMBRANE COMPONENT OF TRANSPORTER-RELATED"/>
    <property type="match status" value="1"/>
</dbReference>
<evidence type="ECO:0000256" key="5">
    <source>
        <dbReference type="ARBA" id="ARBA00023136"/>
    </source>
</evidence>
<evidence type="ECO:0000313" key="10">
    <source>
        <dbReference type="EMBL" id="OGY44420.1"/>
    </source>
</evidence>
<dbReference type="EMBL" id="MHIB01000016">
    <property type="protein sequence ID" value="OGY44420.1"/>
    <property type="molecule type" value="Genomic_DNA"/>
</dbReference>
<feature type="transmembrane region" description="Helical" evidence="7">
    <location>
        <begin position="338"/>
        <end position="366"/>
    </location>
</feature>
<dbReference type="STRING" id="1797532.A2729_02030"/>
<evidence type="ECO:0000256" key="6">
    <source>
        <dbReference type="ARBA" id="ARBA00038076"/>
    </source>
</evidence>
<comment type="caution">
    <text evidence="10">The sequence shown here is derived from an EMBL/GenBank/DDBJ whole genome shotgun (WGS) entry which is preliminary data.</text>
</comment>
<keyword evidence="4 7" id="KW-1133">Transmembrane helix</keyword>
<keyword evidence="3 7" id="KW-0812">Transmembrane</keyword>
<feature type="transmembrane region" description="Helical" evidence="7">
    <location>
        <begin position="372"/>
        <end position="396"/>
    </location>
</feature>
<feature type="domain" description="MacB-like periplasmic core" evidence="9">
    <location>
        <begin position="21"/>
        <end position="247"/>
    </location>
</feature>
<dbReference type="GO" id="GO:0005886">
    <property type="term" value="C:plasma membrane"/>
    <property type="evidence" value="ECO:0007669"/>
    <property type="project" value="UniProtKB-SubCell"/>
</dbReference>
<evidence type="ECO:0000256" key="4">
    <source>
        <dbReference type="ARBA" id="ARBA00022989"/>
    </source>
</evidence>
<evidence type="ECO:0000256" key="2">
    <source>
        <dbReference type="ARBA" id="ARBA00022475"/>
    </source>
</evidence>